<dbReference type="AlphaFoldDB" id="A0A1X4NHH3"/>
<evidence type="ECO:0000256" key="2">
    <source>
        <dbReference type="ARBA" id="ARBA00004613"/>
    </source>
</evidence>
<evidence type="ECO:0000256" key="10">
    <source>
        <dbReference type="ARBA" id="ARBA00022989"/>
    </source>
</evidence>
<dbReference type="STRING" id="1123756.MGEO_17040"/>
<dbReference type="InterPro" id="IPR022924">
    <property type="entry name" value="Cardiolipin_synthase"/>
</dbReference>
<accession>A0A1X4NHH3</accession>
<dbReference type="OrthoDB" id="9762009at2"/>
<keyword evidence="19" id="KW-1185">Reference proteome</keyword>
<evidence type="ECO:0000256" key="5">
    <source>
        <dbReference type="ARBA" id="ARBA00022516"/>
    </source>
</evidence>
<keyword evidence="9" id="KW-0677">Repeat</keyword>
<protein>
    <recommendedName>
        <fullName evidence="15">Cardiolipin synthase</fullName>
        <ecNumber evidence="15">2.7.8.-</ecNumber>
    </recommendedName>
</protein>
<evidence type="ECO:0000256" key="16">
    <source>
        <dbReference type="SAM" id="Phobius"/>
    </source>
</evidence>
<keyword evidence="11" id="KW-0443">Lipid metabolism</keyword>
<dbReference type="InterPro" id="IPR001736">
    <property type="entry name" value="PLipase_D/transphosphatidylase"/>
</dbReference>
<dbReference type="EC" id="2.7.8.-" evidence="15"/>
<dbReference type="GO" id="GO:0008808">
    <property type="term" value="F:cardiolipin synthase activity"/>
    <property type="evidence" value="ECO:0007669"/>
    <property type="project" value="UniProtKB-UniRule"/>
</dbReference>
<dbReference type="SUPFAM" id="SSF56024">
    <property type="entry name" value="Phospholipase D/nuclease"/>
    <property type="match status" value="2"/>
</dbReference>
<evidence type="ECO:0000256" key="3">
    <source>
        <dbReference type="ARBA" id="ARBA00004651"/>
    </source>
</evidence>
<keyword evidence="10 16" id="KW-1133">Transmembrane helix</keyword>
<proteinExistence type="predicted"/>
<keyword evidence="12 16" id="KW-0472">Membrane</keyword>
<dbReference type="RefSeq" id="WP_085640623.1">
    <property type="nucleotide sequence ID" value="NZ_JFKC01000022.1"/>
</dbReference>
<feature type="transmembrane region" description="Helical" evidence="16">
    <location>
        <begin position="6"/>
        <end position="25"/>
    </location>
</feature>
<dbReference type="GO" id="GO:0005886">
    <property type="term" value="C:plasma membrane"/>
    <property type="evidence" value="ECO:0007669"/>
    <property type="project" value="UniProtKB-SubCell"/>
</dbReference>
<gene>
    <name evidence="18" type="ORF">MGEO_17040</name>
</gene>
<evidence type="ECO:0000256" key="11">
    <source>
        <dbReference type="ARBA" id="ARBA00023098"/>
    </source>
</evidence>
<sequence>MVEFLTVTNAIIAAVLGVLALVAAYRALLTSRTPQRATAWILLILLLPLVGTLLYLVFGHANYKRFERERRKSDEEMFDTASEAQIVQGPSRLDPFARIARLPVIGGNDMDLLIDGKATYDAVLEAIRGAQSTLFVQFYTIEDDDIGCALRNALIERAEAGVSVWLLHDELPFFGLPRHFKRKLEDAGVRLARPKGPKRLLGPFQFNYRNHRKLVVVDNEIAFTGGLNVSKAYLGRDPSIGPWRDTFARFRGPVVAQLALHFSSDWMWATGEDLRGIASHAPKPAGDANAVALAPSPAEDIAAGNLYFIALAHAARTRLWISTPYFAPDRDVLTALRFAALRGVDVRILVPARADHYITYFAALAYFDDLRSVGGEIWMYDPAFVHQKVALVDEDLVSVGSINLDIRSGLLNFEITVLMEGQRPAQQVADMLETDFSNATRVDMDLADRPILTGMVARVARLFAPVL</sequence>
<feature type="domain" description="PLD phosphodiesterase" evidence="17">
    <location>
        <begin position="206"/>
        <end position="233"/>
    </location>
</feature>
<keyword evidence="5" id="KW-0444">Lipid biosynthesis</keyword>
<reference evidence="18 19" key="1">
    <citation type="submission" date="2014-03" db="EMBL/GenBank/DDBJ databases">
        <title>The draft genome sequence of Marivita geojedonensis KCTC 23882.</title>
        <authorList>
            <person name="Lai Q."/>
            <person name="Shao Z."/>
        </authorList>
    </citation>
    <scope>NUCLEOTIDE SEQUENCE [LARGE SCALE GENOMIC DNA]</scope>
    <source>
        <strain evidence="18 19">DPG-138</strain>
    </source>
</reference>
<evidence type="ECO:0000256" key="12">
    <source>
        <dbReference type="ARBA" id="ARBA00023136"/>
    </source>
</evidence>
<dbReference type="EMBL" id="JFKC01000022">
    <property type="protein sequence ID" value="OSQ46804.1"/>
    <property type="molecule type" value="Genomic_DNA"/>
</dbReference>
<dbReference type="Pfam" id="PF13396">
    <property type="entry name" value="PLDc_N"/>
    <property type="match status" value="1"/>
</dbReference>
<dbReference type="InterPro" id="IPR025202">
    <property type="entry name" value="PLD-like_dom"/>
</dbReference>
<comment type="caution">
    <text evidence="18">The sequence shown here is derived from an EMBL/GenBank/DDBJ whole genome shotgun (WGS) entry which is preliminary data.</text>
</comment>
<keyword evidence="14" id="KW-1208">Phospholipid metabolism</keyword>
<keyword evidence="6" id="KW-0964">Secreted</keyword>
<evidence type="ECO:0000256" key="7">
    <source>
        <dbReference type="ARBA" id="ARBA00022679"/>
    </source>
</evidence>
<dbReference type="GO" id="GO:0032049">
    <property type="term" value="P:cardiolipin biosynthetic process"/>
    <property type="evidence" value="ECO:0007669"/>
    <property type="project" value="UniProtKB-UniRule"/>
</dbReference>
<evidence type="ECO:0000313" key="19">
    <source>
        <dbReference type="Proteomes" id="UP000193926"/>
    </source>
</evidence>
<dbReference type="Proteomes" id="UP000193926">
    <property type="component" value="Unassembled WGS sequence"/>
</dbReference>
<comment type="subcellular location">
    <subcellularLocation>
        <location evidence="3">Cell membrane</location>
        <topology evidence="3">Multi-pass membrane protein</topology>
    </subcellularLocation>
    <subcellularLocation>
        <location evidence="2">Secreted</location>
    </subcellularLocation>
</comment>
<evidence type="ECO:0000256" key="4">
    <source>
        <dbReference type="ARBA" id="ARBA00022475"/>
    </source>
</evidence>
<name>A0A1X4NHH3_9RHOB</name>
<dbReference type="InterPro" id="IPR027379">
    <property type="entry name" value="CLS_N"/>
</dbReference>
<keyword evidence="7" id="KW-0808">Transferase</keyword>
<evidence type="ECO:0000256" key="9">
    <source>
        <dbReference type="ARBA" id="ARBA00022737"/>
    </source>
</evidence>
<evidence type="ECO:0000259" key="17">
    <source>
        <dbReference type="PROSITE" id="PS50035"/>
    </source>
</evidence>
<dbReference type="PANTHER" id="PTHR21248">
    <property type="entry name" value="CARDIOLIPIN SYNTHASE"/>
    <property type="match status" value="1"/>
</dbReference>
<evidence type="ECO:0000256" key="8">
    <source>
        <dbReference type="ARBA" id="ARBA00022692"/>
    </source>
</evidence>
<keyword evidence="4" id="KW-1003">Cell membrane</keyword>
<dbReference type="Gene3D" id="3.30.870.10">
    <property type="entry name" value="Endonuclease Chain A"/>
    <property type="match status" value="2"/>
</dbReference>
<dbReference type="Pfam" id="PF13091">
    <property type="entry name" value="PLDc_2"/>
    <property type="match status" value="2"/>
</dbReference>
<dbReference type="PANTHER" id="PTHR21248:SF22">
    <property type="entry name" value="PHOSPHOLIPASE D"/>
    <property type="match status" value="1"/>
</dbReference>
<keyword evidence="13" id="KW-0594">Phospholipid biosynthesis</keyword>
<evidence type="ECO:0000256" key="15">
    <source>
        <dbReference type="NCBIfam" id="TIGR04265"/>
    </source>
</evidence>
<evidence type="ECO:0000256" key="14">
    <source>
        <dbReference type="ARBA" id="ARBA00023264"/>
    </source>
</evidence>
<dbReference type="NCBIfam" id="TIGR04265">
    <property type="entry name" value="bac_cardiolipin"/>
    <property type="match status" value="1"/>
</dbReference>
<comment type="function">
    <text evidence="1">Could be a virulence factor.</text>
</comment>
<evidence type="ECO:0000256" key="6">
    <source>
        <dbReference type="ARBA" id="ARBA00022525"/>
    </source>
</evidence>
<dbReference type="GO" id="GO:0005576">
    <property type="term" value="C:extracellular region"/>
    <property type="evidence" value="ECO:0007669"/>
    <property type="project" value="UniProtKB-SubCell"/>
</dbReference>
<dbReference type="PROSITE" id="PS50035">
    <property type="entry name" value="PLD"/>
    <property type="match status" value="2"/>
</dbReference>
<dbReference type="SMART" id="SM00155">
    <property type="entry name" value="PLDc"/>
    <property type="match status" value="2"/>
</dbReference>
<evidence type="ECO:0000256" key="13">
    <source>
        <dbReference type="ARBA" id="ARBA00023209"/>
    </source>
</evidence>
<feature type="transmembrane region" description="Helical" evidence="16">
    <location>
        <begin position="37"/>
        <end position="58"/>
    </location>
</feature>
<keyword evidence="8 16" id="KW-0812">Transmembrane</keyword>
<evidence type="ECO:0000256" key="1">
    <source>
        <dbReference type="ARBA" id="ARBA00003145"/>
    </source>
</evidence>
<organism evidence="18 19">
    <name type="scientific">Marivita geojedonensis</name>
    <dbReference type="NCBI Taxonomy" id="1123756"/>
    <lineage>
        <taxon>Bacteria</taxon>
        <taxon>Pseudomonadati</taxon>
        <taxon>Pseudomonadota</taxon>
        <taxon>Alphaproteobacteria</taxon>
        <taxon>Rhodobacterales</taxon>
        <taxon>Roseobacteraceae</taxon>
        <taxon>Marivita</taxon>
    </lineage>
</organism>
<evidence type="ECO:0000313" key="18">
    <source>
        <dbReference type="EMBL" id="OSQ46804.1"/>
    </source>
</evidence>
<feature type="domain" description="PLD phosphodiesterase" evidence="17">
    <location>
        <begin position="381"/>
        <end position="408"/>
    </location>
</feature>